<dbReference type="InterPro" id="IPR001296">
    <property type="entry name" value="Glyco_trans_1"/>
</dbReference>
<gene>
    <name evidence="2" type="ORF">F7D14_18545</name>
</gene>
<evidence type="ECO:0000313" key="2">
    <source>
        <dbReference type="EMBL" id="QGM99282.1"/>
    </source>
</evidence>
<dbReference type="PANTHER" id="PTHR46401:SF9">
    <property type="entry name" value="MANNOSYLTRANSFERASE A"/>
    <property type="match status" value="1"/>
</dbReference>
<feature type="domain" description="Glycosyl transferase family 1" evidence="1">
    <location>
        <begin position="338"/>
        <end position="489"/>
    </location>
</feature>
<keyword evidence="3" id="KW-1185">Reference proteome</keyword>
<keyword evidence="2" id="KW-0808">Transferase</keyword>
<name>A0A6B8MBY8_9HYPH</name>
<dbReference type="Gene3D" id="3.40.50.2000">
    <property type="entry name" value="Glycogen Phosphorylase B"/>
    <property type="match status" value="1"/>
</dbReference>
<dbReference type="EMBL" id="CP044331">
    <property type="protein sequence ID" value="QGM99282.1"/>
    <property type="molecule type" value="Genomic_DNA"/>
</dbReference>
<dbReference type="CDD" id="cd03809">
    <property type="entry name" value="GT4_MtfB-like"/>
    <property type="match status" value="1"/>
</dbReference>
<accession>A0A6B8MBY8</accession>
<protein>
    <submittedName>
        <fullName evidence="2">Glycosyltransferase family 4 protein</fullName>
    </submittedName>
</protein>
<dbReference type="GO" id="GO:0016757">
    <property type="term" value="F:glycosyltransferase activity"/>
    <property type="evidence" value="ECO:0007669"/>
    <property type="project" value="InterPro"/>
</dbReference>
<reference evidence="2 3" key="1">
    <citation type="submission" date="2019-09" db="EMBL/GenBank/DDBJ databases">
        <title>Isolation and complete genome sequencing of Methylocystis species.</title>
        <authorList>
            <person name="Rumah B.L."/>
            <person name="Stead C.E."/>
            <person name="Stevens B.C."/>
            <person name="Minton N.P."/>
            <person name="Grosse-Honebrink A."/>
            <person name="Zhang Y."/>
        </authorList>
    </citation>
    <scope>NUCLEOTIDE SEQUENCE [LARGE SCALE GENOMIC DNA]</scope>
    <source>
        <strain evidence="2 3">BRCS2</strain>
    </source>
</reference>
<dbReference type="SUPFAM" id="SSF53756">
    <property type="entry name" value="UDP-Glycosyltransferase/glycogen phosphorylase"/>
    <property type="match status" value="1"/>
</dbReference>
<dbReference type="PANTHER" id="PTHR46401">
    <property type="entry name" value="GLYCOSYLTRANSFERASE WBBK-RELATED"/>
    <property type="match status" value="1"/>
</dbReference>
<dbReference type="Proteomes" id="UP000422569">
    <property type="component" value="Chromosome"/>
</dbReference>
<organism evidence="2 3">
    <name type="scientific">Methylocystis parvus</name>
    <dbReference type="NCBI Taxonomy" id="134"/>
    <lineage>
        <taxon>Bacteria</taxon>
        <taxon>Pseudomonadati</taxon>
        <taxon>Pseudomonadota</taxon>
        <taxon>Alphaproteobacteria</taxon>
        <taxon>Hyphomicrobiales</taxon>
        <taxon>Methylocystaceae</taxon>
        <taxon>Methylocystis</taxon>
    </lineage>
</organism>
<dbReference type="KEGG" id="mpar:F7D14_18545"/>
<proteinExistence type="predicted"/>
<dbReference type="Pfam" id="PF00534">
    <property type="entry name" value="Glycos_transf_1"/>
    <property type="match status" value="1"/>
</dbReference>
<dbReference type="AlphaFoldDB" id="A0A6B8MBY8"/>
<sequence length="521" mass="57984">MRGMRRTERFRRRMSKANSSVQGFVLKSMSALCSIAALPFFRQGSCASIDESDLQQELDGEPDMLLERTEELEIAAYLNALTRLERADEAGASHARRQLTRLQKLIRLRAMELYWTVSRFLRQSEAFLFPGYVERRNRVPAWKKIDQPTLAPEAALAARPRLLLDMTSTLRSGKNTGIQRVVREIARNGWLIGAGLPVAIHNGRLFTYYSHPDIPEIVEIEQGDIFLMLDASWNHTEEYLPILDRVKAKGGKNIVCLYDILPLIHPAAFPPALTQRFVGWLSQIVLKSDGVVADSRAAAESLRDYLSANNLTKPGVPLGWWRLGADFSGAASGDVSERAQEIVKGRPYFLGVGTVEPRKGYPVALDALEKLWDAGVDASYVVVGGKGWGMRQFERRLKHHPEFGKRLFWLDRASDADLAFLYRNARALALASVAEGFGLPIVEAANYGAPVIATDIAVFREVAGDSARYFDLLDSDSLAERMREALAEKPAAPVVAPTSWRESATQLLGIARDGGFQTRLD</sequence>
<evidence type="ECO:0000313" key="3">
    <source>
        <dbReference type="Proteomes" id="UP000422569"/>
    </source>
</evidence>
<evidence type="ECO:0000259" key="1">
    <source>
        <dbReference type="Pfam" id="PF00534"/>
    </source>
</evidence>